<protein>
    <submittedName>
        <fullName evidence="2">Uncharacterized protein</fullName>
    </submittedName>
</protein>
<reference evidence="2 3" key="1">
    <citation type="journal article" date="2015" name="Nat. Commun.">
        <title>Lucilia cuprina genome unlocks parasitic fly biology to underpin future interventions.</title>
        <authorList>
            <person name="Anstead C.A."/>
            <person name="Korhonen P.K."/>
            <person name="Young N.D."/>
            <person name="Hall R.S."/>
            <person name="Jex A.R."/>
            <person name="Murali S.C."/>
            <person name="Hughes D.S."/>
            <person name="Lee S.F."/>
            <person name="Perry T."/>
            <person name="Stroehlein A.J."/>
            <person name="Ansell B.R."/>
            <person name="Breugelmans B."/>
            <person name="Hofmann A."/>
            <person name="Qu J."/>
            <person name="Dugan S."/>
            <person name="Lee S.L."/>
            <person name="Chao H."/>
            <person name="Dinh H."/>
            <person name="Han Y."/>
            <person name="Doddapaneni H.V."/>
            <person name="Worley K.C."/>
            <person name="Muzny D.M."/>
            <person name="Ioannidis P."/>
            <person name="Waterhouse R.M."/>
            <person name="Zdobnov E.M."/>
            <person name="James P.J."/>
            <person name="Bagnall N.H."/>
            <person name="Kotze A.C."/>
            <person name="Gibbs R.A."/>
            <person name="Richards S."/>
            <person name="Batterham P."/>
            <person name="Gasser R.B."/>
        </authorList>
    </citation>
    <scope>NUCLEOTIDE SEQUENCE [LARGE SCALE GENOMIC DNA]</scope>
    <source>
        <strain evidence="2 3">LS</strain>
        <tissue evidence="2">Full body</tissue>
    </source>
</reference>
<name>A0A0L0CMH2_LUCCU</name>
<organism evidence="2 3">
    <name type="scientific">Lucilia cuprina</name>
    <name type="common">Green bottle fly</name>
    <name type="synonym">Australian sheep blowfly</name>
    <dbReference type="NCBI Taxonomy" id="7375"/>
    <lineage>
        <taxon>Eukaryota</taxon>
        <taxon>Metazoa</taxon>
        <taxon>Ecdysozoa</taxon>
        <taxon>Arthropoda</taxon>
        <taxon>Hexapoda</taxon>
        <taxon>Insecta</taxon>
        <taxon>Pterygota</taxon>
        <taxon>Neoptera</taxon>
        <taxon>Endopterygota</taxon>
        <taxon>Diptera</taxon>
        <taxon>Brachycera</taxon>
        <taxon>Muscomorpha</taxon>
        <taxon>Oestroidea</taxon>
        <taxon>Calliphoridae</taxon>
        <taxon>Luciliinae</taxon>
        <taxon>Lucilia</taxon>
    </lineage>
</organism>
<accession>A0A0L0CMH2</accession>
<dbReference type="Proteomes" id="UP000037069">
    <property type="component" value="Unassembled WGS sequence"/>
</dbReference>
<dbReference type="AlphaFoldDB" id="A0A0L0CMH2"/>
<keyword evidence="3" id="KW-1185">Reference proteome</keyword>
<evidence type="ECO:0000256" key="1">
    <source>
        <dbReference type="SAM" id="SignalP"/>
    </source>
</evidence>
<comment type="caution">
    <text evidence="2">The sequence shown here is derived from an EMBL/GenBank/DDBJ whole genome shotgun (WGS) entry which is preliminary data.</text>
</comment>
<proteinExistence type="predicted"/>
<feature type="signal peptide" evidence="1">
    <location>
        <begin position="1"/>
        <end position="23"/>
    </location>
</feature>
<dbReference type="EMBL" id="JRES01000195">
    <property type="protein sequence ID" value="KNC33407.1"/>
    <property type="molecule type" value="Genomic_DNA"/>
</dbReference>
<feature type="chain" id="PRO_5005536664" evidence="1">
    <location>
        <begin position="24"/>
        <end position="293"/>
    </location>
</feature>
<gene>
    <name evidence="2" type="ORF">FF38_09881</name>
</gene>
<sequence length="293" mass="34567">MSKRLIILFSYVHLLKFIQMLCSSNISSDNLLEDRLLDRLQTENIYKMSLKYFDKNESEIIAINCECNTFIFNWVSNYDRQVNILKEAMESQQNKVQIFNHLTEKSLLSVVEQLSVINFELFNYISLIILDNQCPYGQFIQTSDKTYVLLESEILTKIKTNLTLTNVKRLLIIQKLLDIRDIDDDKLDDITHMIIERKKKTYLGSTLSYGLSQTLFAHEYEDNYLESPFLEVFSRKFRDYAQTMKINEIFNEIRREIKESQYDINIENGGNELPTSDLIYGNGIKTNVLRDFF</sequence>
<evidence type="ECO:0000313" key="3">
    <source>
        <dbReference type="Proteomes" id="UP000037069"/>
    </source>
</evidence>
<evidence type="ECO:0000313" key="2">
    <source>
        <dbReference type="EMBL" id="KNC33407.1"/>
    </source>
</evidence>
<keyword evidence="1" id="KW-0732">Signal</keyword>
<dbReference type="Gene3D" id="3.40.50.1460">
    <property type="match status" value="1"/>
</dbReference>
<dbReference type="OrthoDB" id="7998895at2759"/>